<keyword evidence="2" id="KW-0812">Transmembrane</keyword>
<dbReference type="InterPro" id="IPR029016">
    <property type="entry name" value="GAF-like_dom_sf"/>
</dbReference>
<name>A0ABW5BZ99_9BACI</name>
<feature type="transmembrane region" description="Helical" evidence="2">
    <location>
        <begin position="35"/>
        <end position="54"/>
    </location>
</feature>
<comment type="caution">
    <text evidence="3">The sequence shown here is derived from an EMBL/GenBank/DDBJ whole genome shotgun (WGS) entry which is preliminary data.</text>
</comment>
<dbReference type="Proteomes" id="UP001597318">
    <property type="component" value="Unassembled WGS sequence"/>
</dbReference>
<feature type="coiled-coil region" evidence="1">
    <location>
        <begin position="106"/>
        <end position="140"/>
    </location>
</feature>
<evidence type="ECO:0000256" key="1">
    <source>
        <dbReference type="SAM" id="Coils"/>
    </source>
</evidence>
<feature type="transmembrane region" description="Helical" evidence="2">
    <location>
        <begin position="89"/>
        <end position="107"/>
    </location>
</feature>
<reference evidence="4" key="1">
    <citation type="journal article" date="2019" name="Int. J. Syst. Evol. Microbiol.">
        <title>The Global Catalogue of Microorganisms (GCM) 10K type strain sequencing project: providing services to taxonomists for standard genome sequencing and annotation.</title>
        <authorList>
            <consortium name="The Broad Institute Genomics Platform"/>
            <consortium name="The Broad Institute Genome Sequencing Center for Infectious Disease"/>
            <person name="Wu L."/>
            <person name="Ma J."/>
        </authorList>
    </citation>
    <scope>NUCLEOTIDE SEQUENCE [LARGE SCALE GENOMIC DNA]</scope>
    <source>
        <strain evidence="4">CGMCC 1.15474</strain>
    </source>
</reference>
<dbReference type="EMBL" id="JBHUIK010000002">
    <property type="protein sequence ID" value="MFD2213990.1"/>
    <property type="molecule type" value="Genomic_DNA"/>
</dbReference>
<keyword evidence="4" id="KW-1185">Reference proteome</keyword>
<keyword evidence="2" id="KW-0472">Membrane</keyword>
<evidence type="ECO:0008006" key="5">
    <source>
        <dbReference type="Google" id="ProtNLM"/>
    </source>
</evidence>
<evidence type="ECO:0000313" key="3">
    <source>
        <dbReference type="EMBL" id="MFD2213990.1"/>
    </source>
</evidence>
<dbReference type="RefSeq" id="WP_379051360.1">
    <property type="nucleotide sequence ID" value="NZ_JBHUIK010000002.1"/>
</dbReference>
<sequence>MGNVSKLDFNKWSELIVSFLGLFVIDYFWTMDATFIRPSILLLFVVLCSIRYGLKMGGFCWAVSVIYQLVVSYLNGLDLLLLFVDFDQVKWIFLSLLAAIICGIFHTKYQEKHQIQQEELSELKQEYTELKETLNTLYQSREHLTAKILGFEKTPIYIYNMMKSLHHNHPDIVLDQLIKVVADYFGTKQVGIYMYDYGTNSLELSDYTSEDLTKNILLTEHSYFYKRLLKKQSVIFKNVTDEDNAPMIAGVIEKNGEIMAILCVNEVAFDRVNAYESEFLQCLLNWVSNCLEHAIKENNSESVKVYG</sequence>
<keyword evidence="1" id="KW-0175">Coiled coil</keyword>
<keyword evidence="2" id="KW-1133">Transmembrane helix</keyword>
<organism evidence="3 4">
    <name type="scientific">Metabacillus endolithicus</name>
    <dbReference type="NCBI Taxonomy" id="1535204"/>
    <lineage>
        <taxon>Bacteria</taxon>
        <taxon>Bacillati</taxon>
        <taxon>Bacillota</taxon>
        <taxon>Bacilli</taxon>
        <taxon>Bacillales</taxon>
        <taxon>Bacillaceae</taxon>
        <taxon>Metabacillus</taxon>
    </lineage>
</organism>
<dbReference type="SUPFAM" id="SSF55781">
    <property type="entry name" value="GAF domain-like"/>
    <property type="match status" value="1"/>
</dbReference>
<evidence type="ECO:0000256" key="2">
    <source>
        <dbReference type="SAM" id="Phobius"/>
    </source>
</evidence>
<evidence type="ECO:0000313" key="4">
    <source>
        <dbReference type="Proteomes" id="UP001597318"/>
    </source>
</evidence>
<feature type="transmembrane region" description="Helical" evidence="2">
    <location>
        <begin position="61"/>
        <end position="83"/>
    </location>
</feature>
<accession>A0ABW5BZ99</accession>
<proteinExistence type="predicted"/>
<protein>
    <recommendedName>
        <fullName evidence="5">GAF domain-containing protein</fullName>
    </recommendedName>
</protein>
<dbReference type="Gene3D" id="3.30.450.40">
    <property type="match status" value="1"/>
</dbReference>
<gene>
    <name evidence="3" type="ORF">ACFSKK_09895</name>
</gene>
<feature type="transmembrane region" description="Helical" evidence="2">
    <location>
        <begin position="12"/>
        <end position="29"/>
    </location>
</feature>